<feature type="region of interest" description="Disordered" evidence="6">
    <location>
        <begin position="39"/>
        <end position="137"/>
    </location>
</feature>
<organism evidence="8 9">
    <name type="scientific">Actinomortierella ambigua</name>
    <dbReference type="NCBI Taxonomy" id="1343610"/>
    <lineage>
        <taxon>Eukaryota</taxon>
        <taxon>Fungi</taxon>
        <taxon>Fungi incertae sedis</taxon>
        <taxon>Mucoromycota</taxon>
        <taxon>Mortierellomycotina</taxon>
        <taxon>Mortierellomycetes</taxon>
        <taxon>Mortierellales</taxon>
        <taxon>Mortierellaceae</taxon>
        <taxon>Actinomortierella</taxon>
    </lineage>
</organism>
<reference evidence="8" key="1">
    <citation type="journal article" date="2020" name="Fungal Divers.">
        <title>Resolving the Mortierellaceae phylogeny through synthesis of multi-gene phylogenetics and phylogenomics.</title>
        <authorList>
            <person name="Vandepol N."/>
            <person name="Liber J."/>
            <person name="Desiro A."/>
            <person name="Na H."/>
            <person name="Kennedy M."/>
            <person name="Barry K."/>
            <person name="Grigoriev I.V."/>
            <person name="Miller A.N."/>
            <person name="O'Donnell K."/>
            <person name="Stajich J.E."/>
            <person name="Bonito G."/>
        </authorList>
    </citation>
    <scope>NUCLEOTIDE SEQUENCE</scope>
    <source>
        <strain evidence="8">BC1065</strain>
    </source>
</reference>
<keyword evidence="3" id="KW-0418">Kinase</keyword>
<dbReference type="Pfam" id="PF00069">
    <property type="entry name" value="Pkinase"/>
    <property type="match status" value="1"/>
</dbReference>
<dbReference type="EMBL" id="JAAAJB010000010">
    <property type="protein sequence ID" value="KAG0270155.1"/>
    <property type="molecule type" value="Genomic_DNA"/>
</dbReference>
<dbReference type="InterPro" id="IPR008271">
    <property type="entry name" value="Ser/Thr_kinase_AS"/>
</dbReference>
<feature type="compositionally biased region" description="Low complexity" evidence="6">
    <location>
        <begin position="249"/>
        <end position="270"/>
    </location>
</feature>
<protein>
    <recommendedName>
        <fullName evidence="7">Protein kinase domain-containing protein</fullName>
    </recommendedName>
</protein>
<dbReference type="GO" id="GO:0005634">
    <property type="term" value="C:nucleus"/>
    <property type="evidence" value="ECO:0007669"/>
    <property type="project" value="TreeGrafter"/>
</dbReference>
<evidence type="ECO:0000313" key="8">
    <source>
        <dbReference type="EMBL" id="KAG0270155.1"/>
    </source>
</evidence>
<feature type="compositionally biased region" description="Polar residues" evidence="6">
    <location>
        <begin position="69"/>
        <end position="87"/>
    </location>
</feature>
<dbReference type="Gene3D" id="1.10.510.10">
    <property type="entry name" value="Transferase(Phosphotransferase) domain 1"/>
    <property type="match status" value="1"/>
</dbReference>
<dbReference type="Proteomes" id="UP000807716">
    <property type="component" value="Unassembled WGS sequence"/>
</dbReference>
<dbReference type="PROSITE" id="PS50011">
    <property type="entry name" value="PROTEIN_KINASE_DOM"/>
    <property type="match status" value="1"/>
</dbReference>
<dbReference type="SMART" id="SM00220">
    <property type="entry name" value="S_TKc"/>
    <property type="match status" value="1"/>
</dbReference>
<dbReference type="InterPro" id="IPR011009">
    <property type="entry name" value="Kinase-like_dom_sf"/>
</dbReference>
<keyword evidence="1" id="KW-0808">Transferase</keyword>
<keyword evidence="9" id="KW-1185">Reference proteome</keyword>
<dbReference type="SUPFAM" id="SSF56112">
    <property type="entry name" value="Protein kinase-like (PK-like)"/>
    <property type="match status" value="1"/>
</dbReference>
<dbReference type="GO" id="GO:0005524">
    <property type="term" value="F:ATP binding"/>
    <property type="evidence" value="ECO:0007669"/>
    <property type="project" value="UniProtKB-KW"/>
</dbReference>
<dbReference type="PANTHER" id="PTHR11042:SF190">
    <property type="entry name" value="MITOSIS INHIBITOR PROTEIN KINASE MIK1"/>
    <property type="match status" value="1"/>
</dbReference>
<feature type="region of interest" description="Disordered" evidence="6">
    <location>
        <begin position="725"/>
        <end position="782"/>
    </location>
</feature>
<feature type="region of interest" description="Disordered" evidence="6">
    <location>
        <begin position="639"/>
        <end position="677"/>
    </location>
</feature>
<accession>A0A9P6QNW6</accession>
<keyword evidence="4" id="KW-0067">ATP-binding</keyword>
<evidence type="ECO:0000256" key="2">
    <source>
        <dbReference type="ARBA" id="ARBA00022741"/>
    </source>
</evidence>
<dbReference type="GO" id="GO:0110031">
    <property type="term" value="P:negative regulation of G2/MI transition of meiotic cell cycle"/>
    <property type="evidence" value="ECO:0007669"/>
    <property type="project" value="TreeGrafter"/>
</dbReference>
<dbReference type="GO" id="GO:0004713">
    <property type="term" value="F:protein tyrosine kinase activity"/>
    <property type="evidence" value="ECO:0007669"/>
    <property type="project" value="TreeGrafter"/>
</dbReference>
<name>A0A9P6QNW6_9FUNG</name>
<keyword evidence="2" id="KW-0547">Nucleotide-binding</keyword>
<feature type="domain" description="Protein kinase" evidence="7">
    <location>
        <begin position="200"/>
        <end position="846"/>
    </location>
</feature>
<dbReference type="AlphaFoldDB" id="A0A9P6QNW6"/>
<sequence>MPINIASGSCPSPPPSPSRNSIFDQSWLVEAGPNIASAYPKKSQSSVYVPLPLSPSPAPRHATKVPPSKAQQPTMTFSPVSGSSSLFYGSLDTRGASSDLPGHPVVSSSLSTTATSTATTTSSSSSSTSSLSSPSVDLERIEGANSHKHWKPSDTWTTAAAVGASLPTTTTTSSTTSDLIRRPSSTYYPSMPALSLKLVKSKSSFLGNGRHSEVYKASAHRLYAVSEMGESSTSFSSPKNLGAEHVHVSTADSSSRSTTPSIPSSSTMTSLAPRTLLGLAPLSLSPQLHHPQEPLKFEPLSQLQQRDNSDSASWTAKGPEQRCAVKCLFPDDESQQVGWTEALLLQSLQTNESSHPGRDHVVGLLGVYDQATQSGFTADDQESFDFHQARLDRISQSSSPRSQLQASTATPVTDTEPEWALLLEYCSQGSLWDWVQRHPEQVGLQLWLSWAIQLAQAVDFVHSEQLVHHDIKPHNIMLTSMLDAKLSDFGAARKVEDSSIGLTDGLGRGTPPYSAPEIFHMNKSYSYPIDIYSLGVTLYVAGLTAQEPFSKLKSVVEMMVWVKKGGFWQWEEQGWIHDRGPVPKKTSQSQASVSSAAAAAAAAAAHHAQQLEARSGGPYTQGRLWGSLSNSSLSSISSISDFQHAPSKEGQHPHRPLPPLNTHGLSVMAQQPTPGPLTSPMVASFPNSPLDPTHPSLWTSSSAHLAAPSITMTSTMSPPTYQQEMNAAVSPPSSCPSSPLPQPMLSATATRKDQHYQQHSFHYPPYHHHSLPRSRPPSQQSLVDLASSTLAPNNSNNNGTVWRFLNGEPVDGAIIGLLKAMCHPNPQQRPTAGQVVAQLEEIQDRLGVLAMPC</sequence>
<evidence type="ECO:0000256" key="4">
    <source>
        <dbReference type="ARBA" id="ARBA00022840"/>
    </source>
</evidence>
<evidence type="ECO:0000259" key="7">
    <source>
        <dbReference type="PROSITE" id="PS50011"/>
    </source>
</evidence>
<gene>
    <name evidence="8" type="ORF">DFQ27_000074</name>
</gene>
<evidence type="ECO:0000256" key="3">
    <source>
        <dbReference type="ARBA" id="ARBA00022777"/>
    </source>
</evidence>
<dbReference type="GO" id="GO:0005737">
    <property type="term" value="C:cytoplasm"/>
    <property type="evidence" value="ECO:0007669"/>
    <property type="project" value="TreeGrafter"/>
</dbReference>
<dbReference type="InterPro" id="IPR000719">
    <property type="entry name" value="Prot_kinase_dom"/>
</dbReference>
<feature type="compositionally biased region" description="Low complexity" evidence="6">
    <location>
        <begin position="107"/>
        <end position="133"/>
    </location>
</feature>
<dbReference type="CDD" id="cd00180">
    <property type="entry name" value="PKc"/>
    <property type="match status" value="1"/>
</dbReference>
<dbReference type="OrthoDB" id="4062651at2759"/>
<comment type="caution">
    <text evidence="8">The sequence shown here is derived from an EMBL/GenBank/DDBJ whole genome shotgun (WGS) entry which is preliminary data.</text>
</comment>
<dbReference type="PROSITE" id="PS00108">
    <property type="entry name" value="PROTEIN_KINASE_ST"/>
    <property type="match status" value="1"/>
</dbReference>
<evidence type="ECO:0000256" key="5">
    <source>
        <dbReference type="ARBA" id="ARBA00037982"/>
    </source>
</evidence>
<evidence type="ECO:0000256" key="1">
    <source>
        <dbReference type="ARBA" id="ARBA00022679"/>
    </source>
</evidence>
<evidence type="ECO:0000256" key="6">
    <source>
        <dbReference type="SAM" id="MobiDB-lite"/>
    </source>
</evidence>
<feature type="region of interest" description="Disordered" evidence="6">
    <location>
        <begin position="231"/>
        <end position="270"/>
    </location>
</feature>
<dbReference type="InterPro" id="IPR050339">
    <property type="entry name" value="CC_SR_Kinase"/>
</dbReference>
<dbReference type="PANTHER" id="PTHR11042">
    <property type="entry name" value="EUKARYOTIC TRANSLATION INITIATION FACTOR 2-ALPHA KINASE EIF2-ALPHA KINASE -RELATED"/>
    <property type="match status" value="1"/>
</dbReference>
<evidence type="ECO:0000313" key="9">
    <source>
        <dbReference type="Proteomes" id="UP000807716"/>
    </source>
</evidence>
<comment type="similarity">
    <text evidence="5">Belongs to the protein kinase superfamily. Ser/Thr protein kinase family. GCN2 subfamily.</text>
</comment>
<proteinExistence type="inferred from homology"/>
<feature type="region of interest" description="Disordered" evidence="6">
    <location>
        <begin position="1"/>
        <end position="22"/>
    </location>
</feature>